<sequence>MLSFTDFSNKIITDLNKRFSEVIMEGNHLVVKFGPTSMSIPFNTMYKEYQSRKDYRETLKSYSRIFNDILSQYKFKIDYKNVYPMLKSRDFRQRENNIQFYREQAFADIDTLYVTDAGEVFRFVLNSDDVDFEKVRKRAWENLNKITNPLVKLDKMLDIFCLKYSTDYNSTLLLSTTLQKQIYKKVGQEYLFAIPSSTTLIVVKLRHEYIKIIESLIMIDNDPNKVSDKVYRCKNGVLDIASV</sequence>
<keyword evidence="2" id="KW-1185">Reference proteome</keyword>
<dbReference type="Pfam" id="PF07285">
    <property type="entry name" value="DUF1444"/>
    <property type="match status" value="1"/>
</dbReference>
<proteinExistence type="predicted"/>
<reference evidence="2" key="1">
    <citation type="submission" date="2015-08" db="EMBL/GenBank/DDBJ databases">
        <title>Genome sequence of the strict anaerobe Clostridium homopropionicum LuHBu1 (DSM 5847T).</title>
        <authorList>
            <person name="Poehlein A."/>
            <person name="Beck M."/>
            <person name="Schiel-Bengelsdorf B."/>
            <person name="Bengelsdorf F.R."/>
            <person name="Daniel R."/>
            <person name="Duerre P."/>
        </authorList>
    </citation>
    <scope>NUCLEOTIDE SEQUENCE [LARGE SCALE GENOMIC DNA]</scope>
    <source>
        <strain evidence="2">DSM 5847</strain>
    </source>
</reference>
<dbReference type="PATRIC" id="fig|1121318.3.peg.2101"/>
<organism evidence="1 2">
    <name type="scientific">Clostridium homopropionicum DSM 5847</name>
    <dbReference type="NCBI Taxonomy" id="1121318"/>
    <lineage>
        <taxon>Bacteria</taxon>
        <taxon>Bacillati</taxon>
        <taxon>Bacillota</taxon>
        <taxon>Clostridia</taxon>
        <taxon>Eubacteriales</taxon>
        <taxon>Clostridiaceae</taxon>
        <taxon>Clostridium</taxon>
    </lineage>
</organism>
<dbReference type="Proteomes" id="UP000037043">
    <property type="component" value="Unassembled WGS sequence"/>
</dbReference>
<dbReference type="InterPro" id="IPR010838">
    <property type="entry name" value="DUF1444"/>
</dbReference>
<evidence type="ECO:0000313" key="2">
    <source>
        <dbReference type="Proteomes" id="UP000037043"/>
    </source>
</evidence>
<gene>
    <name evidence="1" type="ORF">CLHOM_20840</name>
</gene>
<accession>A0A0L6Z922</accession>
<dbReference type="EMBL" id="LHUR01000023">
    <property type="protein sequence ID" value="KOA19476.1"/>
    <property type="molecule type" value="Genomic_DNA"/>
</dbReference>
<dbReference type="RefSeq" id="WP_052221622.1">
    <property type="nucleotide sequence ID" value="NZ_LHUR01000023.1"/>
</dbReference>
<evidence type="ECO:0000313" key="1">
    <source>
        <dbReference type="EMBL" id="KOA19476.1"/>
    </source>
</evidence>
<comment type="caution">
    <text evidence="1">The sequence shown here is derived from an EMBL/GenBank/DDBJ whole genome shotgun (WGS) entry which is preliminary data.</text>
</comment>
<dbReference type="AlphaFoldDB" id="A0A0L6Z922"/>
<protein>
    <submittedName>
        <fullName evidence="1">Uncharacterized protein</fullName>
    </submittedName>
</protein>
<name>A0A0L6Z922_9CLOT</name>